<feature type="repeat" description="WD" evidence="3">
    <location>
        <begin position="439"/>
        <end position="480"/>
    </location>
</feature>
<dbReference type="AlphaFoldDB" id="A0A3N6Q3C9"/>
<dbReference type="Proteomes" id="UP000269154">
    <property type="component" value="Unassembled WGS sequence"/>
</dbReference>
<sequence length="597" mass="66045">MYTHSNQLQVVLPSLKEAGITQRIALGHIYKIKFLNNDLLVICASGGTSLYDINNWQRLWDIDSPAKCGTISHDGTTLALGWGQKIYIWDLRQRQLLRQLQIQTDDDITITCIAISSQGQFLACGDNKGTVRFWNLASTTETPAIQLSYSEEELEVVSVAIASHGKFLAATFIDIGDLIVWEITSATQVKTMAGETDFPSNFVFSSPDGRLIVCGSNGLHIWDMVAGTESKFLDSWHNNAAISSDSRLLAADNQIWELASQRNIVTLPGHPNYIGSIAFSPNSEFLAASSYDRVNILEIPSGKTMTVLETQTNFFIKKVAFSSDGKFLAIVSRNQIQLWNILSGEKIETIVSDMEWVQTVTSNNSDDYCFAFGSSLISDGNFNQICLWKNQSKTYIQIPRNSCPKIIAISPDLKLVAFINSEHHLNLWEIASKQVVKSFLGHTDYIQSVVFSSDGKFMVSGSDDGTVRLWDIASETEINILESRVNCISNVAFSNDGQFLSFSSCEQVHLWNMVSQDEVTILEGYDNSVESVAISPDSRFLAAGDRDGIVKLWDTKSATEIKVLAGHTDAVNDIAFSPDSKMIATGSEDGTVRLWQI</sequence>
<feature type="repeat" description="WD" evidence="3">
    <location>
        <begin position="267"/>
        <end position="293"/>
    </location>
</feature>
<dbReference type="Pfam" id="PF00400">
    <property type="entry name" value="WD40"/>
    <property type="match status" value="6"/>
</dbReference>
<evidence type="ECO:0008006" key="6">
    <source>
        <dbReference type="Google" id="ProtNLM"/>
    </source>
</evidence>
<dbReference type="InterPro" id="IPR015943">
    <property type="entry name" value="WD40/YVTN_repeat-like_dom_sf"/>
</dbReference>
<evidence type="ECO:0000256" key="1">
    <source>
        <dbReference type="ARBA" id="ARBA00022574"/>
    </source>
</evidence>
<dbReference type="PROSITE" id="PS50294">
    <property type="entry name" value="WD_REPEATS_REGION"/>
    <property type="match status" value="3"/>
</dbReference>
<dbReference type="SUPFAM" id="SSF50978">
    <property type="entry name" value="WD40 repeat-like"/>
    <property type="match status" value="1"/>
</dbReference>
<dbReference type="OrthoDB" id="434800at2"/>
<gene>
    <name evidence="4" type="ORF">D5R40_01510</name>
</gene>
<feature type="repeat" description="WD" evidence="3">
    <location>
        <begin position="103"/>
        <end position="144"/>
    </location>
</feature>
<dbReference type="SMART" id="SM00320">
    <property type="entry name" value="WD40"/>
    <property type="match status" value="9"/>
</dbReference>
<evidence type="ECO:0000313" key="5">
    <source>
        <dbReference type="Proteomes" id="UP000269154"/>
    </source>
</evidence>
<dbReference type="PROSITE" id="PS50082">
    <property type="entry name" value="WD_REPEATS_2"/>
    <property type="match status" value="5"/>
</dbReference>
<dbReference type="InterPro" id="IPR011047">
    <property type="entry name" value="Quinoprotein_ADH-like_sf"/>
</dbReference>
<comment type="caution">
    <text evidence="4">The sequence shown here is derived from an EMBL/GenBank/DDBJ whole genome shotgun (WGS) entry which is preliminary data.</text>
</comment>
<keyword evidence="2" id="KW-0677">Repeat</keyword>
<dbReference type="Gene3D" id="2.130.10.10">
    <property type="entry name" value="YVTN repeat-like/Quinoprotein amine dehydrogenase"/>
    <property type="match status" value="3"/>
</dbReference>
<dbReference type="CDD" id="cd00200">
    <property type="entry name" value="WD40"/>
    <property type="match status" value="1"/>
</dbReference>
<dbReference type="InterPro" id="IPR020472">
    <property type="entry name" value="WD40_PAC1"/>
</dbReference>
<dbReference type="SUPFAM" id="SSF50998">
    <property type="entry name" value="Quinoprotein alcohol dehydrogenase-like"/>
    <property type="match status" value="1"/>
</dbReference>
<protein>
    <recommendedName>
        <fullName evidence="6">WD40 repeat domain-containing protein</fullName>
    </recommendedName>
</protein>
<dbReference type="PANTHER" id="PTHR19879:SF9">
    <property type="entry name" value="TRANSCRIPTION INITIATION FACTOR TFIID SUBUNIT 5"/>
    <property type="match status" value="1"/>
</dbReference>
<feature type="repeat" description="WD" evidence="3">
    <location>
        <begin position="522"/>
        <end position="563"/>
    </location>
</feature>
<accession>A0A3N6Q3C9</accession>
<keyword evidence="1 3" id="KW-0853">WD repeat</keyword>
<dbReference type="EMBL" id="RCBY01000004">
    <property type="protein sequence ID" value="RQH56545.1"/>
    <property type="molecule type" value="Genomic_DNA"/>
</dbReference>
<dbReference type="PROSITE" id="PS00678">
    <property type="entry name" value="WD_REPEATS_1"/>
    <property type="match status" value="2"/>
</dbReference>
<dbReference type="InterPro" id="IPR001680">
    <property type="entry name" value="WD40_rpt"/>
</dbReference>
<reference evidence="4 5" key="1">
    <citation type="journal article" date="2018" name="ACS Chem. Biol.">
        <title>Ketoreductase domain dysfunction expands chemodiversity: malyngamide biosynthesis in the cyanobacterium Okeania hirsuta.</title>
        <authorList>
            <person name="Moss N.A."/>
            <person name="Leao T."/>
            <person name="Rankin M."/>
            <person name="McCullough T.M."/>
            <person name="Qu P."/>
            <person name="Korobeynikov A."/>
            <person name="Smith J.L."/>
            <person name="Gerwick L."/>
            <person name="Gerwick W.H."/>
        </authorList>
    </citation>
    <scope>NUCLEOTIDE SEQUENCE [LARGE SCALE GENOMIC DNA]</scope>
    <source>
        <strain evidence="4 5">PAB10Feb10-1</strain>
    </source>
</reference>
<evidence type="ECO:0000256" key="3">
    <source>
        <dbReference type="PROSITE-ProRule" id="PRU00221"/>
    </source>
</evidence>
<evidence type="ECO:0000313" key="4">
    <source>
        <dbReference type="EMBL" id="RQH56545.1"/>
    </source>
</evidence>
<evidence type="ECO:0000256" key="2">
    <source>
        <dbReference type="ARBA" id="ARBA00022737"/>
    </source>
</evidence>
<keyword evidence="5" id="KW-1185">Reference proteome</keyword>
<organism evidence="4 5">
    <name type="scientific">Okeania hirsuta</name>
    <dbReference type="NCBI Taxonomy" id="1458930"/>
    <lineage>
        <taxon>Bacteria</taxon>
        <taxon>Bacillati</taxon>
        <taxon>Cyanobacteriota</taxon>
        <taxon>Cyanophyceae</taxon>
        <taxon>Oscillatoriophycideae</taxon>
        <taxon>Oscillatoriales</taxon>
        <taxon>Microcoleaceae</taxon>
        <taxon>Okeania</taxon>
    </lineage>
</organism>
<feature type="repeat" description="WD" evidence="3">
    <location>
        <begin position="564"/>
        <end position="597"/>
    </location>
</feature>
<name>A0A3N6Q3C9_9CYAN</name>
<dbReference type="PRINTS" id="PR00320">
    <property type="entry name" value="GPROTEINBRPT"/>
</dbReference>
<dbReference type="PANTHER" id="PTHR19879">
    <property type="entry name" value="TRANSCRIPTION INITIATION FACTOR TFIID"/>
    <property type="match status" value="1"/>
</dbReference>
<proteinExistence type="predicted"/>
<dbReference type="InterPro" id="IPR019775">
    <property type="entry name" value="WD40_repeat_CS"/>
</dbReference>
<dbReference type="RefSeq" id="WP_124154152.1">
    <property type="nucleotide sequence ID" value="NZ_CAWOLW010000334.1"/>
</dbReference>
<dbReference type="InterPro" id="IPR036322">
    <property type="entry name" value="WD40_repeat_dom_sf"/>
</dbReference>